<sequence length="559" mass="61269">MLSRSLLAVASFLLPSLVSGSPLMRKSQNSTCEYDSVDAYACWGDYSLSTNCYDEVPDTGVTREYWFDLTNTTAAPDGVERVILAINGSVPGPTITADWGDTVVVHLKNSLESNGTSLHFHGIRQNNTNSQDGVASITQCPLAPGDSMTYTWRATQYGSSWYHSHFALQAWNGLFGGIQINGPHSAPYDEDLGILFLNDWSHETADALYEVAQTSGPPQMDNGLINGTNTYDGAGSRFTTAFESGKKYRMRLVNGAIDTHFKFFIDNHNLTVITSDFVPINPYETDMVSIGIGQRYDVIVEANQDTGNYWMRAVPQTTCSTNANTLDIKGIVRYDSSSTDDPTTDVIDYDDTCLDEDMDNLVPVVSLDAGSSSYDETMAVGLSVINGAFKWTLNSVTFLSDWDYPTLQQVLDGNDTYRDGQQIVELPERNQWVYFIIQNNLGLPHPIHLHGHDFWVLAQGPGTYDGSGAALRTTDAPRRDVAVLPGTGHLVIGFYTDNPGIWLMHCHIGWHTSEGFALQLVERIDEIPGITDAGYVGDACASWETYSAAAGIVQIDSGV</sequence>
<dbReference type="InterPro" id="IPR001117">
    <property type="entry name" value="Cu-oxidase_2nd"/>
</dbReference>
<dbReference type="GO" id="GO:0016491">
    <property type="term" value="F:oxidoreductase activity"/>
    <property type="evidence" value="ECO:0007669"/>
    <property type="project" value="UniProtKB-KW"/>
</dbReference>
<dbReference type="InterPro" id="IPR008972">
    <property type="entry name" value="Cupredoxin"/>
</dbReference>
<keyword evidence="4" id="KW-0560">Oxidoreductase</keyword>
<keyword evidence="5" id="KW-0186">Copper</keyword>
<feature type="domain" description="Plastocyanin-like" evidence="8">
    <location>
        <begin position="194"/>
        <end position="334"/>
    </location>
</feature>
<accession>A0AAD5RQE8</accession>
<dbReference type="AlphaFoldDB" id="A0AAD5RQE8"/>
<dbReference type="Proteomes" id="UP001201980">
    <property type="component" value="Unassembled WGS sequence"/>
</dbReference>
<dbReference type="CDD" id="cd13901">
    <property type="entry name" value="CuRO_3_MaLCC_like"/>
    <property type="match status" value="1"/>
</dbReference>
<evidence type="ECO:0000256" key="2">
    <source>
        <dbReference type="ARBA" id="ARBA00022723"/>
    </source>
</evidence>
<dbReference type="InterPro" id="IPR011707">
    <property type="entry name" value="Cu-oxidase-like_N"/>
</dbReference>
<feature type="domain" description="Plastocyanin-like" evidence="9">
    <location>
        <begin position="405"/>
        <end position="524"/>
    </location>
</feature>
<gene>
    <name evidence="11" type="ORF">MKZ38_001315</name>
</gene>
<evidence type="ECO:0000259" key="10">
    <source>
        <dbReference type="Pfam" id="PF07732"/>
    </source>
</evidence>
<dbReference type="SUPFAM" id="SSF49503">
    <property type="entry name" value="Cupredoxins"/>
    <property type="match status" value="3"/>
</dbReference>
<dbReference type="GO" id="GO:0005507">
    <property type="term" value="F:copper ion binding"/>
    <property type="evidence" value="ECO:0007669"/>
    <property type="project" value="InterPro"/>
</dbReference>
<dbReference type="InterPro" id="IPR045087">
    <property type="entry name" value="Cu-oxidase_fam"/>
</dbReference>
<proteinExistence type="inferred from homology"/>
<dbReference type="Gene3D" id="2.60.40.420">
    <property type="entry name" value="Cupredoxins - blue copper proteins"/>
    <property type="match status" value="3"/>
</dbReference>
<feature type="domain" description="Plastocyanin-like" evidence="10">
    <location>
        <begin position="70"/>
        <end position="183"/>
    </location>
</feature>
<dbReference type="PANTHER" id="PTHR11709">
    <property type="entry name" value="MULTI-COPPER OXIDASE"/>
    <property type="match status" value="1"/>
</dbReference>
<keyword evidence="7" id="KW-0732">Signal</keyword>
<dbReference type="EMBL" id="JAKWBI020000134">
    <property type="protein sequence ID" value="KAJ2901882.1"/>
    <property type="molecule type" value="Genomic_DNA"/>
</dbReference>
<keyword evidence="2" id="KW-0479">Metal-binding</keyword>
<evidence type="ECO:0000313" key="12">
    <source>
        <dbReference type="Proteomes" id="UP001201980"/>
    </source>
</evidence>
<evidence type="ECO:0000259" key="9">
    <source>
        <dbReference type="Pfam" id="PF07731"/>
    </source>
</evidence>
<evidence type="ECO:0000313" key="11">
    <source>
        <dbReference type="EMBL" id="KAJ2901882.1"/>
    </source>
</evidence>
<keyword evidence="6" id="KW-0325">Glycoprotein</keyword>
<dbReference type="Pfam" id="PF07732">
    <property type="entry name" value="Cu-oxidase_3"/>
    <property type="match status" value="1"/>
</dbReference>
<dbReference type="CDD" id="cd13854">
    <property type="entry name" value="CuRO_1_MaLCC_like"/>
    <property type="match status" value="1"/>
</dbReference>
<name>A0AAD5RQE8_9PEZI</name>
<protein>
    <submittedName>
        <fullName evidence="11">Laccase</fullName>
    </submittedName>
</protein>
<evidence type="ECO:0000259" key="8">
    <source>
        <dbReference type="Pfam" id="PF00394"/>
    </source>
</evidence>
<reference evidence="11" key="1">
    <citation type="submission" date="2022-07" db="EMBL/GenBank/DDBJ databases">
        <title>Draft genome sequence of Zalerion maritima ATCC 34329, a (micro)plastics degrading marine fungus.</title>
        <authorList>
            <person name="Paco A."/>
            <person name="Goncalves M.F.M."/>
            <person name="Rocha-Santos T.A.P."/>
            <person name="Alves A."/>
        </authorList>
    </citation>
    <scope>NUCLEOTIDE SEQUENCE</scope>
    <source>
        <strain evidence="11">ATCC 34329</strain>
    </source>
</reference>
<evidence type="ECO:0000256" key="5">
    <source>
        <dbReference type="ARBA" id="ARBA00023008"/>
    </source>
</evidence>
<keyword evidence="12" id="KW-1185">Reference proteome</keyword>
<dbReference type="InterPro" id="IPR011706">
    <property type="entry name" value="Cu-oxidase_C"/>
</dbReference>
<comment type="similarity">
    <text evidence="1">Belongs to the multicopper oxidase family.</text>
</comment>
<evidence type="ECO:0000256" key="6">
    <source>
        <dbReference type="ARBA" id="ARBA00023180"/>
    </source>
</evidence>
<evidence type="ECO:0000256" key="3">
    <source>
        <dbReference type="ARBA" id="ARBA00022737"/>
    </source>
</evidence>
<dbReference type="FunFam" id="2.60.40.420:FF:000038">
    <property type="entry name" value="Extracellular dihydrogeodin oxidase/laccase"/>
    <property type="match status" value="1"/>
</dbReference>
<dbReference type="Pfam" id="PF00394">
    <property type="entry name" value="Cu-oxidase"/>
    <property type="match status" value="1"/>
</dbReference>
<dbReference type="FunFam" id="2.60.40.420:FF:000021">
    <property type="entry name" value="Extracellular dihydrogeodin oxidase/laccase"/>
    <property type="match status" value="1"/>
</dbReference>
<feature type="signal peptide" evidence="7">
    <location>
        <begin position="1"/>
        <end position="20"/>
    </location>
</feature>
<dbReference type="PANTHER" id="PTHR11709:SF502">
    <property type="entry name" value="MULTICOPPER OXIDASE"/>
    <property type="match status" value="1"/>
</dbReference>
<dbReference type="CDD" id="cd13880">
    <property type="entry name" value="CuRO_2_MaLCC_like"/>
    <property type="match status" value="1"/>
</dbReference>
<comment type="caution">
    <text evidence="11">The sequence shown here is derived from an EMBL/GenBank/DDBJ whole genome shotgun (WGS) entry which is preliminary data.</text>
</comment>
<keyword evidence="3" id="KW-0677">Repeat</keyword>
<evidence type="ECO:0000256" key="7">
    <source>
        <dbReference type="SAM" id="SignalP"/>
    </source>
</evidence>
<feature type="chain" id="PRO_5042288162" evidence="7">
    <location>
        <begin position="21"/>
        <end position="559"/>
    </location>
</feature>
<evidence type="ECO:0000256" key="4">
    <source>
        <dbReference type="ARBA" id="ARBA00023002"/>
    </source>
</evidence>
<organism evidence="11 12">
    <name type="scientific">Zalerion maritima</name>
    <dbReference type="NCBI Taxonomy" id="339359"/>
    <lineage>
        <taxon>Eukaryota</taxon>
        <taxon>Fungi</taxon>
        <taxon>Dikarya</taxon>
        <taxon>Ascomycota</taxon>
        <taxon>Pezizomycotina</taxon>
        <taxon>Sordariomycetes</taxon>
        <taxon>Lulworthiomycetidae</taxon>
        <taxon>Lulworthiales</taxon>
        <taxon>Lulworthiaceae</taxon>
        <taxon>Zalerion</taxon>
    </lineage>
</organism>
<evidence type="ECO:0000256" key="1">
    <source>
        <dbReference type="ARBA" id="ARBA00010609"/>
    </source>
</evidence>
<dbReference type="Pfam" id="PF07731">
    <property type="entry name" value="Cu-oxidase_2"/>
    <property type="match status" value="1"/>
</dbReference>